<feature type="transmembrane region" description="Helical" evidence="1">
    <location>
        <begin position="115"/>
        <end position="132"/>
    </location>
</feature>
<sequence>MDPLACPRDGIELSAARAASPVWVCPECEMKQAVTEGQITEAVGALELPVPGKGCVVRSGPWRLNLGVPELRVFGRPRKNLDLYGLSVGAATAVVLGLMVFWIGKLDAFDRSMIAAGWGFSLVMGILGYYATARPVVHGRWILASIDRVFPGMWVALNPHVLSVGAVEQVTGSTTTDQIKITYRDGTTLTRRSDFAVAVFMPDR</sequence>
<keyword evidence="1" id="KW-0472">Membrane</keyword>
<comment type="caution">
    <text evidence="2">The sequence shown here is derived from an EMBL/GenBank/DDBJ whole genome shotgun (WGS) entry which is preliminary data.</text>
</comment>
<evidence type="ECO:0000313" key="2">
    <source>
        <dbReference type="EMBL" id="PCK24139.1"/>
    </source>
</evidence>
<evidence type="ECO:0000313" key="3">
    <source>
        <dbReference type="Proteomes" id="UP000230886"/>
    </source>
</evidence>
<keyword evidence="1" id="KW-0812">Transmembrane</keyword>
<feature type="transmembrane region" description="Helical" evidence="1">
    <location>
        <begin position="81"/>
        <end position="103"/>
    </location>
</feature>
<keyword evidence="1" id="KW-1133">Transmembrane helix</keyword>
<dbReference type="AlphaFoldDB" id="A0A2A5J4L5"/>
<dbReference type="Proteomes" id="UP000230886">
    <property type="component" value="Unassembled WGS sequence"/>
</dbReference>
<reference evidence="2 3" key="1">
    <citation type="submission" date="2017-07" db="EMBL/GenBank/DDBJ databases">
        <title>Draft sequence of Rhodococcus enclensis 23b-28.</title>
        <authorList>
            <person name="Besaury L."/>
            <person name="Sancelme M."/>
            <person name="Amato P."/>
            <person name="Lallement A."/>
            <person name="Delort A.-M."/>
        </authorList>
    </citation>
    <scope>NUCLEOTIDE SEQUENCE [LARGE SCALE GENOMIC DNA]</scope>
    <source>
        <strain evidence="2 3">23b-28</strain>
    </source>
</reference>
<proteinExistence type="predicted"/>
<accession>A0A2A5J4L5</accession>
<dbReference type="EMBL" id="NOVD01000036">
    <property type="protein sequence ID" value="PCK24139.1"/>
    <property type="molecule type" value="Genomic_DNA"/>
</dbReference>
<organism evidence="2 3">
    <name type="scientific">Rhodococcus qingshengii</name>
    <dbReference type="NCBI Taxonomy" id="334542"/>
    <lineage>
        <taxon>Bacteria</taxon>
        <taxon>Bacillati</taxon>
        <taxon>Actinomycetota</taxon>
        <taxon>Actinomycetes</taxon>
        <taxon>Mycobacteriales</taxon>
        <taxon>Nocardiaceae</taxon>
        <taxon>Rhodococcus</taxon>
        <taxon>Rhodococcus erythropolis group</taxon>
    </lineage>
</organism>
<name>A0A2A5J4L5_RHOSG</name>
<gene>
    <name evidence="2" type="ORF">CHR55_27240</name>
</gene>
<protein>
    <submittedName>
        <fullName evidence="2">Uncharacterized protein</fullName>
    </submittedName>
</protein>
<evidence type="ECO:0000256" key="1">
    <source>
        <dbReference type="SAM" id="Phobius"/>
    </source>
</evidence>